<sequence length="114" mass="12560">MQSSTVLLLTLGATSNAVSTAASLQQEHRDLSDITYSQTDEHATALLARHSVISRIIDSTNADEDAVVDWWMRTQSRDNLLGNFTMAGSAYAYSKKYFWVQVYATGSSEECDTA</sequence>
<comment type="caution">
    <text evidence="2">The sequence shown here is derived from an EMBL/GenBank/DDBJ whole genome shotgun (WGS) entry which is preliminary data.</text>
</comment>
<dbReference type="Proteomes" id="UP001162029">
    <property type="component" value="Unassembled WGS sequence"/>
</dbReference>
<evidence type="ECO:0000313" key="3">
    <source>
        <dbReference type="Proteomes" id="UP001162029"/>
    </source>
</evidence>
<protein>
    <recommendedName>
        <fullName evidence="4">SCP domain-containing protein</fullName>
    </recommendedName>
</protein>
<name>A0AAV0V9I2_9STRA</name>
<keyword evidence="1" id="KW-0732">Signal</keyword>
<dbReference type="EMBL" id="CANTFM010002129">
    <property type="protein sequence ID" value="CAI5744520.1"/>
    <property type="molecule type" value="Genomic_DNA"/>
</dbReference>
<keyword evidence="3" id="KW-1185">Reference proteome</keyword>
<reference evidence="2" key="1">
    <citation type="submission" date="2022-12" db="EMBL/GenBank/DDBJ databases">
        <authorList>
            <person name="Webb A."/>
        </authorList>
    </citation>
    <scope>NUCLEOTIDE SEQUENCE</scope>
    <source>
        <strain evidence="2">Pd1</strain>
    </source>
</reference>
<feature type="chain" id="PRO_5043662117" description="SCP domain-containing protein" evidence="1">
    <location>
        <begin position="22"/>
        <end position="114"/>
    </location>
</feature>
<gene>
    <name evidence="2" type="ORF">PDE001_LOCUS9666</name>
</gene>
<evidence type="ECO:0008006" key="4">
    <source>
        <dbReference type="Google" id="ProtNLM"/>
    </source>
</evidence>
<dbReference type="AlphaFoldDB" id="A0AAV0V9I2"/>
<organism evidence="2 3">
    <name type="scientific">Peronospora destructor</name>
    <dbReference type="NCBI Taxonomy" id="86335"/>
    <lineage>
        <taxon>Eukaryota</taxon>
        <taxon>Sar</taxon>
        <taxon>Stramenopiles</taxon>
        <taxon>Oomycota</taxon>
        <taxon>Peronosporomycetes</taxon>
        <taxon>Peronosporales</taxon>
        <taxon>Peronosporaceae</taxon>
        <taxon>Peronospora</taxon>
    </lineage>
</organism>
<evidence type="ECO:0000256" key="1">
    <source>
        <dbReference type="SAM" id="SignalP"/>
    </source>
</evidence>
<accession>A0AAV0V9I2</accession>
<feature type="signal peptide" evidence="1">
    <location>
        <begin position="1"/>
        <end position="21"/>
    </location>
</feature>
<evidence type="ECO:0000313" key="2">
    <source>
        <dbReference type="EMBL" id="CAI5744520.1"/>
    </source>
</evidence>
<proteinExistence type="predicted"/>